<feature type="active site" description="Charge relay system" evidence="7">
    <location>
        <position position="381"/>
    </location>
</feature>
<dbReference type="KEGG" id="dpx:DAPPUDRAFT_300478"/>
<evidence type="ECO:0000256" key="4">
    <source>
        <dbReference type="ARBA" id="ARBA00022963"/>
    </source>
</evidence>
<proteinExistence type="inferred from homology"/>
<dbReference type="FunFam" id="3.40.50.1820:FF:000057">
    <property type="entry name" value="Lipase"/>
    <property type="match status" value="1"/>
</dbReference>
<evidence type="ECO:0000313" key="9">
    <source>
        <dbReference type="EMBL" id="EFX70292.1"/>
    </source>
</evidence>
<evidence type="ECO:0000256" key="6">
    <source>
        <dbReference type="ARBA" id="ARBA00023180"/>
    </source>
</evidence>
<keyword evidence="10" id="KW-1185">Reference proteome</keyword>
<keyword evidence="3" id="KW-0378">Hydrolase</keyword>
<evidence type="ECO:0000256" key="7">
    <source>
        <dbReference type="PIRSR" id="PIRSR000862-1"/>
    </source>
</evidence>
<organism evidence="9 10">
    <name type="scientific">Daphnia pulex</name>
    <name type="common">Water flea</name>
    <dbReference type="NCBI Taxonomy" id="6669"/>
    <lineage>
        <taxon>Eukaryota</taxon>
        <taxon>Metazoa</taxon>
        <taxon>Ecdysozoa</taxon>
        <taxon>Arthropoda</taxon>
        <taxon>Crustacea</taxon>
        <taxon>Branchiopoda</taxon>
        <taxon>Diplostraca</taxon>
        <taxon>Cladocera</taxon>
        <taxon>Anomopoda</taxon>
        <taxon>Daphniidae</taxon>
        <taxon>Daphnia</taxon>
    </lineage>
</organism>
<evidence type="ECO:0000256" key="1">
    <source>
        <dbReference type="ARBA" id="ARBA00010701"/>
    </source>
</evidence>
<dbReference type="Gene3D" id="3.40.50.1820">
    <property type="entry name" value="alpha/beta hydrolase"/>
    <property type="match status" value="1"/>
</dbReference>
<dbReference type="Pfam" id="PF04083">
    <property type="entry name" value="Abhydro_lipase"/>
    <property type="match status" value="1"/>
</dbReference>
<dbReference type="SUPFAM" id="SSF53474">
    <property type="entry name" value="alpha/beta-Hydrolases"/>
    <property type="match status" value="1"/>
</dbReference>
<feature type="active site" description="Charge relay system" evidence="7">
    <location>
        <position position="412"/>
    </location>
</feature>
<dbReference type="InterPro" id="IPR006693">
    <property type="entry name" value="AB_hydrolase_lipase"/>
</dbReference>
<dbReference type="EMBL" id="GL732622">
    <property type="protein sequence ID" value="EFX70292.1"/>
    <property type="molecule type" value="Genomic_DNA"/>
</dbReference>
<gene>
    <name evidence="9" type="ORF">DAPPUDRAFT_300478</name>
</gene>
<dbReference type="OrthoDB" id="9974421at2759"/>
<evidence type="ECO:0000313" key="10">
    <source>
        <dbReference type="Proteomes" id="UP000000305"/>
    </source>
</evidence>
<dbReference type="FunCoup" id="E9HD06">
    <property type="interactions" value="237"/>
</dbReference>
<dbReference type="ESTHER" id="dappu-e9hd06">
    <property type="family name" value="Acidic_Lipase"/>
</dbReference>
<keyword evidence="4" id="KW-0442">Lipid degradation</keyword>
<dbReference type="STRING" id="6669.E9HD06"/>
<comment type="similarity">
    <text evidence="1">Belongs to the AB hydrolase superfamily. Lipase family.</text>
</comment>
<feature type="active site" description="Nucleophile" evidence="7">
    <location>
        <position position="208"/>
    </location>
</feature>
<dbReference type="InterPro" id="IPR025483">
    <property type="entry name" value="Lipase_euk"/>
</dbReference>
<dbReference type="PhylomeDB" id="E9HD06"/>
<dbReference type="OMA" id="WANDAYE"/>
<dbReference type="HOGENOM" id="CLU_010974_0_3_1"/>
<name>E9HD06_DAPPU</name>
<dbReference type="PANTHER" id="PTHR11005">
    <property type="entry name" value="LYSOSOMAL ACID LIPASE-RELATED"/>
    <property type="match status" value="1"/>
</dbReference>
<evidence type="ECO:0000256" key="3">
    <source>
        <dbReference type="ARBA" id="ARBA00022801"/>
    </source>
</evidence>
<dbReference type="InterPro" id="IPR029058">
    <property type="entry name" value="AB_hydrolase_fold"/>
</dbReference>
<dbReference type="eggNOG" id="KOG2624">
    <property type="taxonomic scope" value="Eukaryota"/>
</dbReference>
<reference evidence="9 10" key="1">
    <citation type="journal article" date="2011" name="Science">
        <title>The ecoresponsive genome of Daphnia pulex.</title>
        <authorList>
            <person name="Colbourne J.K."/>
            <person name="Pfrender M.E."/>
            <person name="Gilbert D."/>
            <person name="Thomas W.K."/>
            <person name="Tucker A."/>
            <person name="Oakley T.H."/>
            <person name="Tokishita S."/>
            <person name="Aerts A."/>
            <person name="Arnold G.J."/>
            <person name="Basu M.K."/>
            <person name="Bauer D.J."/>
            <person name="Caceres C.E."/>
            <person name="Carmel L."/>
            <person name="Casola C."/>
            <person name="Choi J.H."/>
            <person name="Detter J.C."/>
            <person name="Dong Q."/>
            <person name="Dusheyko S."/>
            <person name="Eads B.D."/>
            <person name="Frohlich T."/>
            <person name="Geiler-Samerotte K.A."/>
            <person name="Gerlach D."/>
            <person name="Hatcher P."/>
            <person name="Jogdeo S."/>
            <person name="Krijgsveld J."/>
            <person name="Kriventseva E.V."/>
            <person name="Kultz D."/>
            <person name="Laforsch C."/>
            <person name="Lindquist E."/>
            <person name="Lopez J."/>
            <person name="Manak J.R."/>
            <person name="Muller J."/>
            <person name="Pangilinan J."/>
            <person name="Patwardhan R.P."/>
            <person name="Pitluck S."/>
            <person name="Pritham E.J."/>
            <person name="Rechtsteiner A."/>
            <person name="Rho M."/>
            <person name="Rogozin I.B."/>
            <person name="Sakarya O."/>
            <person name="Salamov A."/>
            <person name="Schaack S."/>
            <person name="Shapiro H."/>
            <person name="Shiga Y."/>
            <person name="Skalitzky C."/>
            <person name="Smith Z."/>
            <person name="Souvorov A."/>
            <person name="Sung W."/>
            <person name="Tang Z."/>
            <person name="Tsuchiya D."/>
            <person name="Tu H."/>
            <person name="Vos H."/>
            <person name="Wang M."/>
            <person name="Wolf Y.I."/>
            <person name="Yamagata H."/>
            <person name="Yamada T."/>
            <person name="Ye Y."/>
            <person name="Shaw J.R."/>
            <person name="Andrews J."/>
            <person name="Crease T.J."/>
            <person name="Tang H."/>
            <person name="Lucas S.M."/>
            <person name="Robertson H.M."/>
            <person name="Bork P."/>
            <person name="Koonin E.V."/>
            <person name="Zdobnov E.M."/>
            <person name="Grigoriev I.V."/>
            <person name="Lynch M."/>
            <person name="Boore J.L."/>
        </authorList>
    </citation>
    <scope>NUCLEOTIDE SEQUENCE [LARGE SCALE GENOMIC DNA]</scope>
</reference>
<dbReference type="PIRSF" id="PIRSF000862">
    <property type="entry name" value="Steryl_ester_lip"/>
    <property type="match status" value="1"/>
</dbReference>
<evidence type="ECO:0000256" key="5">
    <source>
        <dbReference type="ARBA" id="ARBA00023098"/>
    </source>
</evidence>
<accession>E9HD06</accession>
<dbReference type="AlphaFoldDB" id="E9HD06"/>
<evidence type="ECO:0000256" key="2">
    <source>
        <dbReference type="ARBA" id="ARBA00022729"/>
    </source>
</evidence>
<evidence type="ECO:0000259" key="8">
    <source>
        <dbReference type="Pfam" id="PF04083"/>
    </source>
</evidence>
<keyword evidence="6" id="KW-0325">Glycoprotein</keyword>
<feature type="domain" description="Partial AB-hydrolase lipase" evidence="8">
    <location>
        <begin position="66"/>
        <end position="129"/>
    </location>
</feature>
<dbReference type="GO" id="GO:0006629">
    <property type="term" value="P:lipid metabolic process"/>
    <property type="evidence" value="ECO:0000318"/>
    <property type="project" value="GO_Central"/>
</dbReference>
<protein>
    <recommendedName>
        <fullName evidence="8">Partial AB-hydrolase lipase domain-containing protein</fullName>
    </recommendedName>
</protein>
<keyword evidence="2" id="KW-0732">Signal</keyword>
<keyword evidence="5" id="KW-0443">Lipid metabolism</keyword>
<dbReference type="GO" id="GO:0016042">
    <property type="term" value="P:lipid catabolic process"/>
    <property type="evidence" value="ECO:0007669"/>
    <property type="project" value="UniProtKB-KW"/>
</dbReference>
<dbReference type="Proteomes" id="UP000000305">
    <property type="component" value="Unassembled WGS sequence"/>
</dbReference>
<sequence length="449" mass="51332">MKELHSAFVKTVISLAVVFSFYPPDNLRELWSPYNPVGQLQEWFLQTIKPNIERHITQEPETFMTTPEIIANRGYPVEIHQVVTDDGYILELHRIPYGQRDGHSHNSTFQRRAVFLQHGMMGTDHFWLVGSTNSSLAFILADHGFDVWLGNARGNTYSRKHVSLNPDQDEAFWDYSWDEMGQYDIPASIDYVLNATGQEKLAAYFGYSLGCSVFFMGASQYPRINDQVDIMIGLGPTVSVAHLNNYFRYMAPFVNIYQLFQRLFGIGEVHTNDGVLHSVTRLICETSEFGAKFGRLWLSQIFGYSDVFDQSEYYRLLGHYPAGGSANTMTHLLQNYNFGESFLRFDFGAEKNMVRYGTAYPPEYNLTKVTAPVFLIHADSDPFAPPEDVAWLKERLGNLKGTLRVESPSFTHGDFVWSPRVAELVHFPAVDLLPSPFLYKKNLIYTELL</sequence>
<dbReference type="InParanoid" id="E9HD06"/>
<dbReference type="GO" id="GO:0016298">
    <property type="term" value="F:lipase activity"/>
    <property type="evidence" value="ECO:0000318"/>
    <property type="project" value="GO_Central"/>
</dbReference>